<evidence type="ECO:0000313" key="2">
    <source>
        <dbReference type="Proteomes" id="UP001143328"/>
    </source>
</evidence>
<reference evidence="1" key="1">
    <citation type="journal article" date="2014" name="Int. J. Syst. Evol. Microbiol.">
        <title>Complete genome sequence of Corynebacterium casei LMG S-19264T (=DSM 44701T), isolated from a smear-ripened cheese.</title>
        <authorList>
            <consortium name="US DOE Joint Genome Institute (JGI-PGF)"/>
            <person name="Walter F."/>
            <person name="Albersmeier A."/>
            <person name="Kalinowski J."/>
            <person name="Ruckert C."/>
        </authorList>
    </citation>
    <scope>NUCLEOTIDE SEQUENCE</scope>
    <source>
        <strain evidence="1">VKM B-2935</strain>
    </source>
</reference>
<dbReference type="InterPro" id="IPR016195">
    <property type="entry name" value="Pol/histidinol_Pase-like"/>
</dbReference>
<dbReference type="SUPFAM" id="SSF89550">
    <property type="entry name" value="PHP domain-like"/>
    <property type="match status" value="1"/>
</dbReference>
<name>A0A9W6K8H4_9PSED</name>
<accession>A0A9W6K8H4</accession>
<reference evidence="1" key="2">
    <citation type="submission" date="2023-01" db="EMBL/GenBank/DDBJ databases">
        <authorList>
            <person name="Sun Q."/>
            <person name="Evtushenko L."/>
        </authorList>
    </citation>
    <scope>NUCLEOTIDE SEQUENCE</scope>
    <source>
        <strain evidence="1">VKM B-2935</strain>
    </source>
</reference>
<dbReference type="EMBL" id="BSFN01000004">
    <property type="protein sequence ID" value="GLK88898.1"/>
    <property type="molecule type" value="Genomic_DNA"/>
</dbReference>
<dbReference type="AlphaFoldDB" id="A0A9W6K8H4"/>
<evidence type="ECO:0000313" key="1">
    <source>
        <dbReference type="EMBL" id="GLK88898.1"/>
    </source>
</evidence>
<dbReference type="Proteomes" id="UP001143328">
    <property type="component" value="Unassembled WGS sequence"/>
</dbReference>
<gene>
    <name evidence="1" type="ORF">GCM10017655_19600</name>
</gene>
<organism evidence="1 2">
    <name type="scientific">Pseudomonas turukhanskensis</name>
    <dbReference type="NCBI Taxonomy" id="1806536"/>
    <lineage>
        <taxon>Bacteria</taxon>
        <taxon>Pseudomonadati</taxon>
        <taxon>Pseudomonadota</taxon>
        <taxon>Gammaproteobacteria</taxon>
        <taxon>Pseudomonadales</taxon>
        <taxon>Pseudomonadaceae</taxon>
        <taxon>Pseudomonas</taxon>
    </lineage>
</organism>
<keyword evidence="2" id="KW-1185">Reference proteome</keyword>
<protein>
    <submittedName>
        <fullName evidence="1">DUF3604 domain-containing protein</fullName>
    </submittedName>
</protein>
<proteinExistence type="predicted"/>
<sequence>MSQTFDPREAGHYIAPVGLYARNKARPFLGSIRCDRQTLVAGQWDEITFVYEVGASGLADGAWLKLAFKFYSDWALFQTSDPSAANYVSAEYQAGELAPGQSPATVQHLNVRFDQKGHERPFQKAILIDIVDGYLNPGDRIIIRIGDRRQGGAGTRVQSFVEKDFRFRLFIDPLGSSKFAEVPGDLLLDIVPGVPERLLVIVPRLVGQAQPFDVLIRADDAWGNTCRNLPLSGKVLLSGPQGSSLGLPFTLASDGWAIARLPALKLEELGEWSVSVQAAEAGVAAAQAHITVDQALPGIRPLYADLHVHSDDTVGTNDTLYNLSYGRDVAGLDVLGYTANDFNITEKRWDAAVALIAELNEAGRFVCYPGTEWCGNSCAGGDRNVVFLHDGKPEFPFDNQGRLVRSFEWNEFTAGTIKPGAWPVDELYAAYAKNPEGHLMMPHVGGRRCNLDWHHPELERLIEVGSAWGQFHWVYAEALQRGYRVGAAANSDEHQGRCGGGVPATAVFGSRGGLTGVIAEAFDRAGVGKALRARHTFATTGERSVAVLRQGEHLMGDVVAAAAGQTLDYRLLGDAGWEQVELFDGEQCIWSRNLHEEAGLSSRRVRVRLGGARIKDRYRGAYWSGEIEIIGAVINGFQFLGADHPEQTVWRKNATTLAFRTDTNGDTDSLEIELSQLAGARISLNSRVDSYVKVGDPLQPHPHVHAPTVSVQVLGSQLLERGAVIEKLAGAELQVALERITEQALPREVEGLIDVDSLNLAPGREHPLFITARQRDQSRVWTSALFVTL</sequence>
<dbReference type="RefSeq" id="WP_271195103.1">
    <property type="nucleotide sequence ID" value="NZ_BSFN01000004.1"/>
</dbReference>
<comment type="caution">
    <text evidence="1">The sequence shown here is derived from an EMBL/GenBank/DDBJ whole genome shotgun (WGS) entry which is preliminary data.</text>
</comment>
<dbReference type="Gene3D" id="3.20.20.140">
    <property type="entry name" value="Metal-dependent hydrolases"/>
    <property type="match status" value="1"/>
</dbReference>